<gene>
    <name evidence="1" type="ORF">GCM10009681_55240</name>
</gene>
<evidence type="ECO:0000313" key="1">
    <source>
        <dbReference type="EMBL" id="GAA1776938.1"/>
    </source>
</evidence>
<dbReference type="SUPFAM" id="SSF53335">
    <property type="entry name" value="S-adenosyl-L-methionine-dependent methyltransferases"/>
    <property type="match status" value="1"/>
</dbReference>
<organism evidence="1 2">
    <name type="scientific">Luedemannella helvata</name>
    <dbReference type="NCBI Taxonomy" id="349315"/>
    <lineage>
        <taxon>Bacteria</taxon>
        <taxon>Bacillati</taxon>
        <taxon>Actinomycetota</taxon>
        <taxon>Actinomycetes</taxon>
        <taxon>Micromonosporales</taxon>
        <taxon>Micromonosporaceae</taxon>
        <taxon>Luedemannella</taxon>
    </lineage>
</organism>
<dbReference type="InterPro" id="IPR029063">
    <property type="entry name" value="SAM-dependent_MTases_sf"/>
</dbReference>
<accession>A0ABP4XD24</accession>
<name>A0ABP4XD24_9ACTN</name>
<dbReference type="RefSeq" id="WP_344088436.1">
    <property type="nucleotide sequence ID" value="NZ_BAAALS010000051.1"/>
</dbReference>
<reference evidence="2" key="1">
    <citation type="journal article" date="2019" name="Int. J. Syst. Evol. Microbiol.">
        <title>The Global Catalogue of Microorganisms (GCM) 10K type strain sequencing project: providing services to taxonomists for standard genome sequencing and annotation.</title>
        <authorList>
            <consortium name="The Broad Institute Genomics Platform"/>
            <consortium name="The Broad Institute Genome Sequencing Center for Infectious Disease"/>
            <person name="Wu L."/>
            <person name="Ma J."/>
        </authorList>
    </citation>
    <scope>NUCLEOTIDE SEQUENCE [LARGE SCALE GENOMIC DNA]</scope>
    <source>
        <strain evidence="2">JCM 13249</strain>
    </source>
</reference>
<sequence length="579" mass="61908">MITRIGGEMYAWTDHDPARGPQVAAGGALRHVLTDLAAPGHAVLVAGPHDDALVENLIGRGATVTCLTRSILDAERLSDRFPAATILCGSVAKLDGTTRYDLVIAADGLDRLGSTEGEQAATGEVLRILAAVVGDGGALALMTDNPLGVHRLVELNPAGHYEDAAWYPTSEAPASLDQARGQLSLHGLPHAEVYAVYPSPGTATVLIGSGLLGDTGSSLRGAMGAVLSRAFTQAYREVPVLGDPRRLAARALRAGAEGSLAPGWLTVARRGPALTRYAMIVSDGYTYELSPVGVRTVQRAARVERHGMRRVTDPGPDVDLSGLIFEERLLALCARVDVAGLRAELTRLVDWFDGRAGDRTITGPDALATAETLLDDGYHLRPAPPAWEPVAPVPVDVAVARALWRFAVRLVTGGHPHPWQLTSSAIDLVSILAATVGRPLGQDDLRAAVDLQVALDATDADLGPAEQRARRADLLSVQPGRPTLDVAGYRELEEALWRQRYQVSHLLAAQEWTEHIIGSRDNALSRMDWEIQLFRASLMGKVLLLGRALYRSLRRDGRKALRLARNAATRGQEAPGNTI</sequence>
<protein>
    <submittedName>
        <fullName evidence="1">Uncharacterized protein</fullName>
    </submittedName>
</protein>
<proteinExistence type="predicted"/>
<comment type="caution">
    <text evidence="1">The sequence shown here is derived from an EMBL/GenBank/DDBJ whole genome shotgun (WGS) entry which is preliminary data.</text>
</comment>
<dbReference type="EMBL" id="BAAALS010000051">
    <property type="protein sequence ID" value="GAA1776938.1"/>
    <property type="molecule type" value="Genomic_DNA"/>
</dbReference>
<evidence type="ECO:0000313" key="2">
    <source>
        <dbReference type="Proteomes" id="UP001500655"/>
    </source>
</evidence>
<keyword evidence="2" id="KW-1185">Reference proteome</keyword>
<dbReference type="Proteomes" id="UP001500655">
    <property type="component" value="Unassembled WGS sequence"/>
</dbReference>